<dbReference type="Proteomes" id="UP000178622">
    <property type="component" value="Unassembled WGS sequence"/>
</dbReference>
<evidence type="ECO:0000313" key="2">
    <source>
        <dbReference type="EMBL" id="OFI48497.1"/>
    </source>
</evidence>
<gene>
    <name evidence="2" type="ORF">BG261_06235</name>
</gene>
<dbReference type="OrthoDB" id="9805856at2"/>
<keyword evidence="1" id="KW-0472">Membrane</keyword>
<dbReference type="STRING" id="1859473.BG261_06235"/>
<evidence type="ECO:0008006" key="4">
    <source>
        <dbReference type="Google" id="ProtNLM"/>
    </source>
</evidence>
<evidence type="ECO:0000313" key="3">
    <source>
        <dbReference type="Proteomes" id="UP000178622"/>
    </source>
</evidence>
<accession>A0A1E8GJY4</accession>
<dbReference type="InterPro" id="IPR036166">
    <property type="entry name" value="YxeA-like_sf"/>
</dbReference>
<proteinExistence type="predicted"/>
<dbReference type="Gene3D" id="2.40.50.480">
    <property type="match status" value="1"/>
</dbReference>
<feature type="transmembrane region" description="Helical" evidence="1">
    <location>
        <begin position="6"/>
        <end position="26"/>
    </location>
</feature>
<protein>
    <recommendedName>
        <fullName evidence="4">YxeA family protein</fullName>
    </recommendedName>
</protein>
<reference evidence="3" key="1">
    <citation type="submission" date="2016-09" db="EMBL/GenBank/DDBJ databases">
        <title>Draft genome sequence of a novel species of the family Streptococcaceae isolated from flowers.</title>
        <authorList>
            <person name="Chuah L.-O."/>
            <person name="Yap K.-P."/>
            <person name="Thong K.L."/>
            <person name="Liong M.T."/>
            <person name="Ahmad R."/>
            <person name="Rusul G."/>
        </authorList>
    </citation>
    <scope>NUCLEOTIDE SEQUENCE [LARGE SCALE GENOMIC DNA]</scope>
    <source>
        <strain evidence="3">DF1</strain>
    </source>
</reference>
<dbReference type="SUPFAM" id="SSF159121">
    <property type="entry name" value="BC4932-like"/>
    <property type="match status" value="1"/>
</dbReference>
<sequence>MNNRFLVPVLTLGTIVLLVFAFFTFYQNKNEIVDRINPLMKMTYGYATLPPEVTYNGGKAYVEKSNQIQVPDDYVEPVYDKAGKKPLTLTFSGGQSPEGQNYGKLEHKGTYVKYLEFVSWDDIPKDLQKVMNKEYKK</sequence>
<dbReference type="EMBL" id="MKIR01000024">
    <property type="protein sequence ID" value="OFI48497.1"/>
    <property type="molecule type" value="Genomic_DNA"/>
</dbReference>
<dbReference type="AlphaFoldDB" id="A0A1E8GJY4"/>
<keyword evidence="1" id="KW-0812">Transmembrane</keyword>
<keyword evidence="1" id="KW-1133">Transmembrane helix</keyword>
<name>A0A1E8GJY4_9LACT</name>
<dbReference type="RefSeq" id="WP_070792894.1">
    <property type="nucleotide sequence ID" value="NZ_MKIR01000024.1"/>
</dbReference>
<comment type="caution">
    <text evidence="2">The sequence shown here is derived from an EMBL/GenBank/DDBJ whole genome shotgun (WGS) entry which is preliminary data.</text>
</comment>
<evidence type="ECO:0000256" key="1">
    <source>
        <dbReference type="SAM" id="Phobius"/>
    </source>
</evidence>
<keyword evidence="3" id="KW-1185">Reference proteome</keyword>
<organism evidence="2 3">
    <name type="scientific">Floricoccus tropicus</name>
    <dbReference type="NCBI Taxonomy" id="1859473"/>
    <lineage>
        <taxon>Bacteria</taxon>
        <taxon>Bacillati</taxon>
        <taxon>Bacillota</taxon>
        <taxon>Bacilli</taxon>
        <taxon>Lactobacillales</taxon>
        <taxon>Streptococcaceae</taxon>
        <taxon>Floricoccus</taxon>
    </lineage>
</organism>